<keyword evidence="1" id="KW-0472">Membrane</keyword>
<dbReference type="STRING" id="571915.CMUST_12550"/>
<keyword evidence="1" id="KW-1133">Transmembrane helix</keyword>
<sequence>MMGKIVRNRAWIPDQHGAWVMVFLPFTLGVIIARPHLIHLPLLIAWLVGYFCFFAASLWIKARPNRKAQYLPALITYASISAVAVLITVWLNPQLMWFGILFAPLVVVAAWEAIKHRPRSLISGLATVLASALMLPVTVAAAGADPWSVWARTLLVALYFCGTIPYVKTLIRNRQDPAWLQGSVGFHAVAVFIVAKLAWNQLVSWWALPLFLAYGLRAWWIPTMNRKWRPKQIGIGEMFASAALAAVVLVS</sequence>
<feature type="transmembrane region" description="Helical" evidence="1">
    <location>
        <begin position="205"/>
        <end position="221"/>
    </location>
</feature>
<feature type="transmembrane region" description="Helical" evidence="1">
    <location>
        <begin position="38"/>
        <end position="59"/>
    </location>
</feature>
<proteinExistence type="predicted"/>
<organism evidence="2 3">
    <name type="scientific">Corynebacterium mustelae</name>
    <dbReference type="NCBI Taxonomy" id="571915"/>
    <lineage>
        <taxon>Bacteria</taxon>
        <taxon>Bacillati</taxon>
        <taxon>Actinomycetota</taxon>
        <taxon>Actinomycetes</taxon>
        <taxon>Mycobacteriales</taxon>
        <taxon>Corynebacteriaceae</taxon>
        <taxon>Corynebacterium</taxon>
    </lineage>
</organism>
<dbReference type="OrthoDB" id="2380563at2"/>
<dbReference type="Pfam" id="PF14256">
    <property type="entry name" value="YwiC"/>
    <property type="match status" value="1"/>
</dbReference>
<evidence type="ECO:0000256" key="1">
    <source>
        <dbReference type="SAM" id="Phobius"/>
    </source>
</evidence>
<gene>
    <name evidence="2" type="ORF">CMUST_12550</name>
</gene>
<dbReference type="EMBL" id="CP011542">
    <property type="protein sequence ID" value="AKK06815.1"/>
    <property type="molecule type" value="Genomic_DNA"/>
</dbReference>
<feature type="transmembrane region" description="Helical" evidence="1">
    <location>
        <begin position="12"/>
        <end position="32"/>
    </location>
</feature>
<reference evidence="3" key="2">
    <citation type="submission" date="2015-05" db="EMBL/GenBank/DDBJ databases">
        <title>Complete genome sequence of Corynebacterium mustelae DSM 45274, isolated from various tissues of a male ferret with lethal sepsis.</title>
        <authorList>
            <person name="Ruckert C."/>
            <person name="Albersmeier A."/>
            <person name="Winkler A."/>
            <person name="Tauch A."/>
        </authorList>
    </citation>
    <scope>NUCLEOTIDE SEQUENCE [LARGE SCALE GENOMIC DNA]</scope>
    <source>
        <strain evidence="3">DSM 45274</strain>
    </source>
</reference>
<dbReference type="AlphaFoldDB" id="A0A0G3H237"/>
<evidence type="ECO:0000313" key="2">
    <source>
        <dbReference type="EMBL" id="AKK06815.1"/>
    </source>
</evidence>
<keyword evidence="1" id="KW-0812">Transmembrane</keyword>
<dbReference type="PATRIC" id="fig|571915.4.peg.2691"/>
<feature type="transmembrane region" description="Helical" evidence="1">
    <location>
        <begin position="149"/>
        <end position="167"/>
    </location>
</feature>
<protein>
    <submittedName>
        <fullName evidence="2">YwiC-like protein</fullName>
    </submittedName>
</protein>
<accession>A0A0G3H237</accession>
<dbReference type="KEGG" id="cmv:CMUST_12550"/>
<feature type="transmembrane region" description="Helical" evidence="1">
    <location>
        <begin position="233"/>
        <end position="250"/>
    </location>
</feature>
<evidence type="ECO:0000313" key="3">
    <source>
        <dbReference type="Proteomes" id="UP000035199"/>
    </source>
</evidence>
<reference evidence="2 3" key="1">
    <citation type="journal article" date="2015" name="Genome Announc.">
        <title>Complete Genome Sequence of the Type Strain Corynebacterium mustelae DSM 45274, Isolated from Various Tissues of a Male Ferret with Lethal Sepsis.</title>
        <authorList>
            <person name="Ruckert C."/>
            <person name="Eimer J."/>
            <person name="Winkler A."/>
            <person name="Tauch A."/>
        </authorList>
    </citation>
    <scope>NUCLEOTIDE SEQUENCE [LARGE SCALE GENOMIC DNA]</scope>
    <source>
        <strain evidence="2 3">DSM 45274</strain>
    </source>
</reference>
<name>A0A0G3H237_9CORY</name>
<feature type="transmembrane region" description="Helical" evidence="1">
    <location>
        <begin position="179"/>
        <end position="199"/>
    </location>
</feature>
<dbReference type="RefSeq" id="WP_047262773.1">
    <property type="nucleotide sequence ID" value="NZ_CP011542.1"/>
</dbReference>
<feature type="transmembrane region" description="Helical" evidence="1">
    <location>
        <begin position="96"/>
        <end position="114"/>
    </location>
</feature>
<dbReference type="InterPro" id="IPR025576">
    <property type="entry name" value="YwiC"/>
</dbReference>
<keyword evidence="3" id="KW-1185">Reference proteome</keyword>
<dbReference type="Proteomes" id="UP000035199">
    <property type="component" value="Chromosome"/>
</dbReference>
<feature type="transmembrane region" description="Helical" evidence="1">
    <location>
        <begin position="121"/>
        <end position="143"/>
    </location>
</feature>
<feature type="transmembrane region" description="Helical" evidence="1">
    <location>
        <begin position="71"/>
        <end position="90"/>
    </location>
</feature>